<accession>A0A975GK64</accession>
<evidence type="ECO:0000313" key="2">
    <source>
        <dbReference type="Proteomes" id="UP000663722"/>
    </source>
</evidence>
<evidence type="ECO:0000313" key="1">
    <source>
        <dbReference type="EMBL" id="QTA84297.1"/>
    </source>
</evidence>
<dbReference type="AlphaFoldDB" id="A0A975GK64"/>
<dbReference type="Proteomes" id="UP000663722">
    <property type="component" value="Chromosome"/>
</dbReference>
<keyword evidence="2" id="KW-1185">Reference proteome</keyword>
<reference evidence="1" key="1">
    <citation type="journal article" date="2021" name="Microb. Physiol.">
        <title>Proteogenomic Insights into the Physiology of Marine, Sulfate-Reducing, Filamentous Desulfonema limicola and Desulfonema magnum.</title>
        <authorList>
            <person name="Schnaars V."/>
            <person name="Wohlbrand L."/>
            <person name="Scheve S."/>
            <person name="Hinrichs C."/>
            <person name="Reinhardt R."/>
            <person name="Rabus R."/>
        </authorList>
    </citation>
    <scope>NUCLEOTIDE SEQUENCE</scope>
    <source>
        <strain evidence="1">4be13</strain>
    </source>
</reference>
<gene>
    <name evidence="1" type="ORF">dnm_002910</name>
</gene>
<proteinExistence type="predicted"/>
<organism evidence="1 2">
    <name type="scientific">Desulfonema magnum</name>
    <dbReference type="NCBI Taxonomy" id="45655"/>
    <lineage>
        <taxon>Bacteria</taxon>
        <taxon>Pseudomonadati</taxon>
        <taxon>Thermodesulfobacteriota</taxon>
        <taxon>Desulfobacteria</taxon>
        <taxon>Desulfobacterales</taxon>
        <taxon>Desulfococcaceae</taxon>
        <taxon>Desulfonema</taxon>
    </lineage>
</organism>
<sequence length="37" mass="4146">MTEKTECGAMNNYCTANPSGARDEVASQHKKRSIIFR</sequence>
<dbReference type="KEGG" id="dmm:dnm_002910"/>
<dbReference type="EMBL" id="CP061800">
    <property type="protein sequence ID" value="QTA84297.1"/>
    <property type="molecule type" value="Genomic_DNA"/>
</dbReference>
<protein>
    <submittedName>
        <fullName evidence="1">Uncharacterized protein</fullName>
    </submittedName>
</protein>
<name>A0A975GK64_9BACT</name>